<feature type="domain" description="Ice-binding protein C-terminal" evidence="1">
    <location>
        <begin position="330"/>
        <end position="353"/>
    </location>
</feature>
<comment type="caution">
    <text evidence="2">The sequence shown here is derived from an EMBL/GenBank/DDBJ whole genome shotgun (WGS) entry which is preliminary data.</text>
</comment>
<evidence type="ECO:0000313" key="2">
    <source>
        <dbReference type="EMBL" id="MBJ6123498.1"/>
    </source>
</evidence>
<dbReference type="Proteomes" id="UP000640426">
    <property type="component" value="Unassembled WGS sequence"/>
</dbReference>
<protein>
    <submittedName>
        <fullName evidence="2">PEP-CTERM sorting domain-containing protein</fullName>
    </submittedName>
</protein>
<reference evidence="3" key="1">
    <citation type="submission" date="2020-12" db="EMBL/GenBank/DDBJ databases">
        <title>Hymenobacter sp.</title>
        <authorList>
            <person name="Kim M.K."/>
        </authorList>
    </citation>
    <scope>NUCLEOTIDE SEQUENCE [LARGE SCALE GENOMIC DNA]</scope>
    <source>
        <strain evidence="3">BT553</strain>
    </source>
</reference>
<dbReference type="NCBIfam" id="NF035944">
    <property type="entry name" value="PEPxxWA-CTERM"/>
    <property type="match status" value="1"/>
</dbReference>
<dbReference type="NCBIfam" id="TIGR02595">
    <property type="entry name" value="PEP_CTERM"/>
    <property type="match status" value="1"/>
</dbReference>
<name>A0ABS0XUS2_9SPHN</name>
<dbReference type="RefSeq" id="WP_199041055.1">
    <property type="nucleotide sequence ID" value="NZ_JAELXS010000014.1"/>
</dbReference>
<proteinExistence type="predicted"/>
<keyword evidence="3" id="KW-1185">Reference proteome</keyword>
<gene>
    <name evidence="2" type="ORF">JAO74_17060</name>
</gene>
<dbReference type="EMBL" id="JAELXS010000014">
    <property type="protein sequence ID" value="MBJ6123498.1"/>
    <property type="molecule type" value="Genomic_DNA"/>
</dbReference>
<organism evidence="2 3">
    <name type="scientific">Sphingomonas mollis</name>
    <dbReference type="NCBI Taxonomy" id="2795726"/>
    <lineage>
        <taxon>Bacteria</taxon>
        <taxon>Pseudomonadati</taxon>
        <taxon>Pseudomonadota</taxon>
        <taxon>Alphaproteobacteria</taxon>
        <taxon>Sphingomonadales</taxon>
        <taxon>Sphingomonadaceae</taxon>
        <taxon>Sphingomonas</taxon>
    </lineage>
</organism>
<evidence type="ECO:0000313" key="3">
    <source>
        <dbReference type="Proteomes" id="UP000640426"/>
    </source>
</evidence>
<dbReference type="Pfam" id="PF07589">
    <property type="entry name" value="PEP-CTERM"/>
    <property type="match status" value="1"/>
</dbReference>
<evidence type="ECO:0000259" key="1">
    <source>
        <dbReference type="Pfam" id="PF07589"/>
    </source>
</evidence>
<accession>A0ABS0XUS2</accession>
<sequence length="361" mass="37985">MLTGIVTTPAAAADFLPGIQIQGVSVINQYSYTFGDAQPPLTTGGETGTFLASDRRPDPSSQLGVQFTGQANPDSFFFLHNDYCVGQCQISSSTTIRFQVFVADASNYEGLRFDSLITPGHLAQVAITDDRFSTASFAFTVSRTDVVRGQATGPTTNLYTANGYADGSGLRVSADGQQDPFSNTIAGDNLGAGYYYDWSATPLSVQLGAIATGQTFYVDYTASYSVNSSVPCTDILNCNAAQVVFGDPRTRGGGTDLVARNGAGGIAVFEQGIDGGVHAVIDREYDASTIPFAFVRSDAPELGVTVPPPNAPITYVDNYIPSAIDTVSGVPEPATWISMVLGFGVAGAALRRRGGRYRTMA</sequence>
<dbReference type="InterPro" id="IPR013424">
    <property type="entry name" value="Ice-binding_C"/>
</dbReference>